<dbReference type="Pfam" id="PF03732">
    <property type="entry name" value="Retrotrans_gag"/>
    <property type="match status" value="1"/>
</dbReference>
<comment type="caution">
    <text evidence="2">The sequence shown here is derived from an EMBL/GenBank/DDBJ whole genome shotgun (WGS) entry which is preliminary data.</text>
</comment>
<feature type="domain" description="Retrotransposon gag" evidence="1">
    <location>
        <begin position="77"/>
        <end position="132"/>
    </location>
</feature>
<gene>
    <name evidence="2" type="ORF">Tci_061365</name>
</gene>
<dbReference type="InterPro" id="IPR005162">
    <property type="entry name" value="Retrotrans_gag_dom"/>
</dbReference>
<dbReference type="EMBL" id="BKCJ010009954">
    <property type="protein sequence ID" value="GEU89387.1"/>
    <property type="molecule type" value="Genomic_DNA"/>
</dbReference>
<accession>A0A6L2NUU3</accession>
<reference evidence="2" key="1">
    <citation type="journal article" date="2019" name="Sci. Rep.">
        <title>Draft genome of Tanacetum cinerariifolium, the natural source of mosquito coil.</title>
        <authorList>
            <person name="Yamashiro T."/>
            <person name="Shiraishi A."/>
            <person name="Satake H."/>
            <person name="Nakayama K."/>
        </authorList>
    </citation>
    <scope>NUCLEOTIDE SEQUENCE</scope>
</reference>
<dbReference type="PANTHER" id="PTHR33223:SF11">
    <property type="entry name" value="ELEMENT PROTEIN, PUTATIVE-RELATED"/>
    <property type="match status" value="1"/>
</dbReference>
<sequence>MGDANPIRTLRDYSKPSHEGYRNTIELPVGNNVVPLRSDTIRLVQNGCSFHELRSEDPNQHLKDFLKLVESLDLDGSIATWEDLTTHFLAQSFSSGRTVKLRNDILMFQQLQGESLSKAWTRFEDLLQKCETDLAGGKIRNKNPDKSWEIIENLTLYDHKGWNDAKEFVKPFKAISTPQPTLKMPDRRLLELEDHIKEGVKFLVTKNINSISLTRGKEERNDDNDIVTDDDIKKTNETEMEVVVKEAETKDGAENKTKTSKSRKLKKKKQLKFNDSLSGTYVGKIKGRTYNLLPKGPVYEVDLRKKITRKEDIRGNFKIPYIKENEKMPFILVTPFLTTAKAVIKFDKGTITLRSGKSKLSLYRILEYLSKDEKGIKNDIEPIAPTMTINRLVLEWEENIKLHQEKEMKFD</sequence>
<evidence type="ECO:0000259" key="1">
    <source>
        <dbReference type="Pfam" id="PF03732"/>
    </source>
</evidence>
<dbReference type="PANTHER" id="PTHR33223">
    <property type="entry name" value="CCHC-TYPE DOMAIN-CONTAINING PROTEIN"/>
    <property type="match status" value="1"/>
</dbReference>
<protein>
    <recommendedName>
        <fullName evidence="1">Retrotransposon gag domain-containing protein</fullName>
    </recommendedName>
</protein>
<dbReference type="AlphaFoldDB" id="A0A6L2NUU3"/>
<name>A0A6L2NUU3_TANCI</name>
<evidence type="ECO:0000313" key="2">
    <source>
        <dbReference type="EMBL" id="GEU89387.1"/>
    </source>
</evidence>
<proteinExistence type="predicted"/>
<organism evidence="2">
    <name type="scientific">Tanacetum cinerariifolium</name>
    <name type="common">Dalmatian daisy</name>
    <name type="synonym">Chrysanthemum cinerariifolium</name>
    <dbReference type="NCBI Taxonomy" id="118510"/>
    <lineage>
        <taxon>Eukaryota</taxon>
        <taxon>Viridiplantae</taxon>
        <taxon>Streptophyta</taxon>
        <taxon>Embryophyta</taxon>
        <taxon>Tracheophyta</taxon>
        <taxon>Spermatophyta</taxon>
        <taxon>Magnoliopsida</taxon>
        <taxon>eudicotyledons</taxon>
        <taxon>Gunneridae</taxon>
        <taxon>Pentapetalae</taxon>
        <taxon>asterids</taxon>
        <taxon>campanulids</taxon>
        <taxon>Asterales</taxon>
        <taxon>Asteraceae</taxon>
        <taxon>Asteroideae</taxon>
        <taxon>Anthemideae</taxon>
        <taxon>Anthemidinae</taxon>
        <taxon>Tanacetum</taxon>
    </lineage>
</organism>